<accession>A0AAU7F810</accession>
<dbReference type="AlphaFoldDB" id="A0AAU7F810"/>
<sequence length="209" mass="22928">MASIRRRTFMLLLAAFPLSRVWAMSGFLYRPGLRAIQGSVKINGSPATEGMPVSWGDTVETGVKSSAVFVLGQDAFLLRENSRVQLGLEAASRFIRLQTGKLLSVFGPGEKTLETQAVTLGIRGTGCYLEAEGAGTYVCLCYGHAILTPKAAPEQMIEYKTMHHDKPYWVEGAQVRPGGVRNHTDAELIMLEALLGRKPPFSSSDQYRY</sequence>
<evidence type="ECO:0008006" key="2">
    <source>
        <dbReference type="Google" id="ProtNLM"/>
    </source>
</evidence>
<evidence type="ECO:0000313" key="1">
    <source>
        <dbReference type="EMBL" id="XBL99623.1"/>
    </source>
</evidence>
<reference evidence="1" key="1">
    <citation type="submission" date="2024-05" db="EMBL/GenBank/DDBJ databases">
        <authorList>
            <person name="Yang L."/>
            <person name="Pan L."/>
        </authorList>
    </citation>
    <scope>NUCLEOTIDE SEQUENCE</scope>
    <source>
        <strain evidence="1">FCG-7</strain>
    </source>
</reference>
<dbReference type="RefSeq" id="WP_348944039.1">
    <property type="nucleotide sequence ID" value="NZ_CP157355.1"/>
</dbReference>
<gene>
    <name evidence="1" type="ORF">ABHF33_11135</name>
</gene>
<proteinExistence type="predicted"/>
<protein>
    <recommendedName>
        <fullName evidence="2">FecR protein domain-containing protein</fullName>
    </recommendedName>
</protein>
<organism evidence="1">
    <name type="scientific">Chitinibacter mangrovi</name>
    <dbReference type="NCBI Taxonomy" id="3153927"/>
    <lineage>
        <taxon>Bacteria</taxon>
        <taxon>Pseudomonadati</taxon>
        <taxon>Pseudomonadota</taxon>
        <taxon>Betaproteobacteria</taxon>
        <taxon>Neisseriales</taxon>
        <taxon>Chitinibacteraceae</taxon>
        <taxon>Chitinibacter</taxon>
    </lineage>
</organism>
<dbReference type="EMBL" id="CP157355">
    <property type="protein sequence ID" value="XBL99623.1"/>
    <property type="molecule type" value="Genomic_DNA"/>
</dbReference>
<dbReference type="KEGG" id="cmav:ABHF33_11135"/>
<name>A0AAU7F810_9NEIS</name>